<dbReference type="CDD" id="cd00093">
    <property type="entry name" value="HTH_XRE"/>
    <property type="match status" value="1"/>
</dbReference>
<dbReference type="Gene3D" id="1.10.260.40">
    <property type="entry name" value="lambda repressor-like DNA-binding domains"/>
    <property type="match status" value="1"/>
</dbReference>
<evidence type="ECO:0000259" key="1">
    <source>
        <dbReference type="PROSITE" id="PS50943"/>
    </source>
</evidence>
<evidence type="ECO:0000313" key="2">
    <source>
        <dbReference type="EMBL" id="MFD1040355.1"/>
    </source>
</evidence>
<comment type="caution">
    <text evidence="2">The sequence shown here is derived from an EMBL/GenBank/DDBJ whole genome shotgun (WGS) entry which is preliminary data.</text>
</comment>
<keyword evidence="3" id="KW-1185">Reference proteome</keyword>
<dbReference type="PROSITE" id="PS50943">
    <property type="entry name" value="HTH_CROC1"/>
    <property type="match status" value="1"/>
</dbReference>
<dbReference type="InterPro" id="IPR001387">
    <property type="entry name" value="Cro/C1-type_HTH"/>
</dbReference>
<dbReference type="RefSeq" id="WP_390364359.1">
    <property type="nucleotide sequence ID" value="NZ_JBHTKJ010000067.1"/>
</dbReference>
<dbReference type="EMBL" id="JBHTKJ010000067">
    <property type="protein sequence ID" value="MFD1040355.1"/>
    <property type="molecule type" value="Genomic_DNA"/>
</dbReference>
<name>A0ABW3LQV6_9BACI</name>
<dbReference type="Proteomes" id="UP001597040">
    <property type="component" value="Unassembled WGS sequence"/>
</dbReference>
<reference evidence="3" key="1">
    <citation type="journal article" date="2019" name="Int. J. Syst. Evol. Microbiol.">
        <title>The Global Catalogue of Microorganisms (GCM) 10K type strain sequencing project: providing services to taxonomists for standard genome sequencing and annotation.</title>
        <authorList>
            <consortium name="The Broad Institute Genomics Platform"/>
            <consortium name="The Broad Institute Genome Sequencing Center for Infectious Disease"/>
            <person name="Wu L."/>
            <person name="Ma J."/>
        </authorList>
    </citation>
    <scope>NUCLEOTIDE SEQUENCE [LARGE SCALE GENOMIC DNA]</scope>
    <source>
        <strain evidence="3">CCUG 56754</strain>
    </source>
</reference>
<dbReference type="SUPFAM" id="SSF47413">
    <property type="entry name" value="lambda repressor-like DNA-binding domains"/>
    <property type="match status" value="1"/>
</dbReference>
<dbReference type="InterPro" id="IPR010982">
    <property type="entry name" value="Lambda_DNA-bd_dom_sf"/>
</dbReference>
<protein>
    <submittedName>
        <fullName evidence="2">Helix-turn-helix transcriptional regulator</fullName>
    </submittedName>
</protein>
<accession>A0ABW3LQV6</accession>
<dbReference type="Pfam" id="PF01381">
    <property type="entry name" value="HTH_3"/>
    <property type="match status" value="1"/>
</dbReference>
<dbReference type="SMART" id="SM00530">
    <property type="entry name" value="HTH_XRE"/>
    <property type="match status" value="1"/>
</dbReference>
<sequence length="225" mass="25964">MSNRTIDSVEFQLLKHSSFGERIKYFRNEIKTIQPKVDYSTPAIAKRIGVSPQSITAIERGESKKPSFYLINQLTKEYGVPLEAVTDEFYESEERLFTIGHSTQIEVDFDLEGMDEIEVNTNPEKALGIVLYERKGENSVRLLLNEEVNNIRNDIELVQLLSRFIYEIEVHNTKTSLKLADLFKKKSPFEYATSLYRVSEGSNPYAQKDVIHTFINEMLAGRDRN</sequence>
<feature type="domain" description="HTH cro/C1-type" evidence="1">
    <location>
        <begin position="45"/>
        <end position="85"/>
    </location>
</feature>
<evidence type="ECO:0000313" key="3">
    <source>
        <dbReference type="Proteomes" id="UP001597040"/>
    </source>
</evidence>
<proteinExistence type="predicted"/>
<gene>
    <name evidence="2" type="ORF">ACFQ3N_18425</name>
</gene>
<organism evidence="2 3">
    <name type="scientific">Virgibacillus byunsanensis</name>
    <dbReference type="NCBI Taxonomy" id="570945"/>
    <lineage>
        <taxon>Bacteria</taxon>
        <taxon>Bacillati</taxon>
        <taxon>Bacillota</taxon>
        <taxon>Bacilli</taxon>
        <taxon>Bacillales</taxon>
        <taxon>Bacillaceae</taxon>
        <taxon>Virgibacillus</taxon>
    </lineage>
</organism>